<gene>
    <name evidence="1" type="ORF">RchiOBHm_Chr2g0096381</name>
</gene>
<protein>
    <submittedName>
        <fullName evidence="1">Uncharacterized protein</fullName>
    </submittedName>
</protein>
<dbReference type="AlphaFoldDB" id="A0A2P6RL20"/>
<dbReference type="Gramene" id="PRQ47132">
    <property type="protein sequence ID" value="PRQ47132"/>
    <property type="gene ID" value="RchiOBHm_Chr2g0096381"/>
</dbReference>
<accession>A0A2P6RL20</accession>
<organism evidence="1 2">
    <name type="scientific">Rosa chinensis</name>
    <name type="common">China rose</name>
    <dbReference type="NCBI Taxonomy" id="74649"/>
    <lineage>
        <taxon>Eukaryota</taxon>
        <taxon>Viridiplantae</taxon>
        <taxon>Streptophyta</taxon>
        <taxon>Embryophyta</taxon>
        <taxon>Tracheophyta</taxon>
        <taxon>Spermatophyta</taxon>
        <taxon>Magnoliopsida</taxon>
        <taxon>eudicotyledons</taxon>
        <taxon>Gunneridae</taxon>
        <taxon>Pentapetalae</taxon>
        <taxon>rosids</taxon>
        <taxon>fabids</taxon>
        <taxon>Rosales</taxon>
        <taxon>Rosaceae</taxon>
        <taxon>Rosoideae</taxon>
        <taxon>Rosoideae incertae sedis</taxon>
        <taxon>Rosa</taxon>
    </lineage>
</organism>
<comment type="caution">
    <text evidence="1">The sequence shown here is derived from an EMBL/GenBank/DDBJ whole genome shotgun (WGS) entry which is preliminary data.</text>
</comment>
<dbReference type="EMBL" id="PDCK01000040">
    <property type="protein sequence ID" value="PRQ47132.1"/>
    <property type="molecule type" value="Genomic_DNA"/>
</dbReference>
<keyword evidence="2" id="KW-1185">Reference proteome</keyword>
<evidence type="ECO:0000313" key="2">
    <source>
        <dbReference type="Proteomes" id="UP000238479"/>
    </source>
</evidence>
<name>A0A2P6RL20_ROSCH</name>
<proteinExistence type="predicted"/>
<sequence length="90" mass="10524">MRNRQSILDLLDKGTGRESSEFAGFIFNSRRSQPYQVFGAVLQAYTNFFQKKRRNRHCSLQWGSHHYNSCKQVSAVEIKFTPSRILHTSK</sequence>
<evidence type="ECO:0000313" key="1">
    <source>
        <dbReference type="EMBL" id="PRQ47132.1"/>
    </source>
</evidence>
<reference evidence="1 2" key="1">
    <citation type="journal article" date="2018" name="Nat. Genet.">
        <title>The Rosa genome provides new insights in the design of modern roses.</title>
        <authorList>
            <person name="Bendahmane M."/>
        </authorList>
    </citation>
    <scope>NUCLEOTIDE SEQUENCE [LARGE SCALE GENOMIC DNA]</scope>
    <source>
        <strain evidence="2">cv. Old Blush</strain>
    </source>
</reference>
<dbReference type="Proteomes" id="UP000238479">
    <property type="component" value="Chromosome 2"/>
</dbReference>